<dbReference type="EMBL" id="KZ826319">
    <property type="protein sequence ID" value="PYI11086.1"/>
    <property type="molecule type" value="Genomic_DNA"/>
</dbReference>
<gene>
    <name evidence="1" type="ORF">BO78DRAFT_448715</name>
</gene>
<evidence type="ECO:0000313" key="1">
    <source>
        <dbReference type="EMBL" id="PYI11086.1"/>
    </source>
</evidence>
<dbReference type="InterPro" id="IPR011009">
    <property type="entry name" value="Kinase-like_dom_sf"/>
</dbReference>
<protein>
    <recommendedName>
        <fullName evidence="3">Aminoglycoside phosphotransferase domain-containing protein</fullName>
    </recommendedName>
</protein>
<dbReference type="PANTHER" id="PTHR21310:SF51">
    <property type="entry name" value="AMINOGLYCOSIDE PHOSPHOTRANSFERASE DOMAIN-CONTAINING PROTEIN"/>
    <property type="match status" value="1"/>
</dbReference>
<dbReference type="PANTHER" id="PTHR21310">
    <property type="entry name" value="AMINOGLYCOSIDE PHOSPHOTRANSFERASE-RELATED-RELATED"/>
    <property type="match status" value="1"/>
</dbReference>
<name>A0A319ELA1_ASPSB</name>
<proteinExistence type="predicted"/>
<accession>A0A319ELA1</accession>
<dbReference type="AlphaFoldDB" id="A0A319ELA1"/>
<dbReference type="Proteomes" id="UP000248423">
    <property type="component" value="Unassembled WGS sequence"/>
</dbReference>
<reference evidence="1 2" key="1">
    <citation type="submission" date="2018-02" db="EMBL/GenBank/DDBJ databases">
        <title>The genomes of Aspergillus section Nigri reveals drivers in fungal speciation.</title>
        <authorList>
            <consortium name="DOE Joint Genome Institute"/>
            <person name="Vesth T.C."/>
            <person name="Nybo J."/>
            <person name="Theobald S."/>
            <person name="Brandl J."/>
            <person name="Frisvad J.C."/>
            <person name="Nielsen K.F."/>
            <person name="Lyhne E.K."/>
            <person name="Kogle M.E."/>
            <person name="Kuo A."/>
            <person name="Riley R."/>
            <person name="Clum A."/>
            <person name="Nolan M."/>
            <person name="Lipzen A."/>
            <person name="Salamov A."/>
            <person name="Henrissat B."/>
            <person name="Wiebenga A."/>
            <person name="De vries R.P."/>
            <person name="Grigoriev I.V."/>
            <person name="Mortensen U.H."/>
            <person name="Andersen M.R."/>
            <person name="Baker S.E."/>
        </authorList>
    </citation>
    <scope>NUCLEOTIDE SEQUENCE [LARGE SCALE GENOMIC DNA]</scope>
    <source>
        <strain evidence="1 2">CBS 121057</strain>
    </source>
</reference>
<sequence length="384" mass="42990">MASPAPEHLKLPFKTDILPAWATSVHQDLIGRYDRTPQIQCTKVLPPKYGSYNIVFPLQFSDGVFWALKVPHFIPHEQFDASAAQALISEARTLQLLKRETTIPIPTVHYFNADQSNALKYPFILMDFIHGIPLSKVWFDRSISPDLLNKRRLQTLHDLAEAMIQLGTLTFSQGGSPQFDHQGNICGIESLRRTDIAASLSTPDDSGTDIDVTCDDGNTSGILDWEGVGALPSCSGNMCYPTFLTRDWDPLFYAYEPDGNDEDNKSENSPEELKSLRQTYYHHITQKLLMTDPTLCNASETDPAKWTRRSMVIENVRIAADNPLCTHGIISTIFEKIKEQQQQPHNIMDSLYLYDIACDLVDGTLEEGVLGVLKDGLLGLCEDA</sequence>
<evidence type="ECO:0008006" key="3">
    <source>
        <dbReference type="Google" id="ProtNLM"/>
    </source>
</evidence>
<dbReference type="SUPFAM" id="SSF56112">
    <property type="entry name" value="Protein kinase-like (PK-like)"/>
    <property type="match status" value="1"/>
</dbReference>
<dbReference type="VEuPathDB" id="FungiDB:BO78DRAFT_448715"/>
<keyword evidence="2" id="KW-1185">Reference proteome</keyword>
<dbReference type="InterPro" id="IPR051678">
    <property type="entry name" value="AGP_Transferase"/>
</dbReference>
<evidence type="ECO:0000313" key="2">
    <source>
        <dbReference type="Proteomes" id="UP000248423"/>
    </source>
</evidence>
<organism evidence="1 2">
    <name type="scientific">Aspergillus sclerotiicarbonarius (strain CBS 121057 / IBT 28362)</name>
    <dbReference type="NCBI Taxonomy" id="1448318"/>
    <lineage>
        <taxon>Eukaryota</taxon>
        <taxon>Fungi</taxon>
        <taxon>Dikarya</taxon>
        <taxon>Ascomycota</taxon>
        <taxon>Pezizomycotina</taxon>
        <taxon>Eurotiomycetes</taxon>
        <taxon>Eurotiomycetidae</taxon>
        <taxon>Eurotiales</taxon>
        <taxon>Aspergillaceae</taxon>
        <taxon>Aspergillus</taxon>
        <taxon>Aspergillus subgen. Circumdati</taxon>
    </lineage>
</organism>
<dbReference type="OrthoDB" id="10003767at2759"/>